<evidence type="ECO:0000256" key="2">
    <source>
        <dbReference type="SAM" id="Coils"/>
    </source>
</evidence>
<dbReference type="Proteomes" id="UP001455088">
    <property type="component" value="Unassembled WGS sequence"/>
</dbReference>
<evidence type="ECO:0000256" key="1">
    <source>
        <dbReference type="ARBA" id="ARBA00022801"/>
    </source>
</evidence>
<dbReference type="InterPro" id="IPR003305">
    <property type="entry name" value="CenC_carb-bd"/>
</dbReference>
<dbReference type="Pfam" id="PF02018">
    <property type="entry name" value="CBM_4_9"/>
    <property type="match status" value="1"/>
</dbReference>
<keyword evidence="2" id="KW-0175">Coiled coil</keyword>
<feature type="domain" description="CBM-cenC" evidence="4">
    <location>
        <begin position="1362"/>
        <end position="1491"/>
    </location>
</feature>
<evidence type="ECO:0000256" key="3">
    <source>
        <dbReference type="SAM" id="Phobius"/>
    </source>
</evidence>
<dbReference type="InterPro" id="IPR055385">
    <property type="entry name" value="GpJ_HDII-ins2"/>
</dbReference>
<dbReference type="RefSeq" id="WP_341987748.1">
    <property type="nucleotide sequence ID" value="NZ_JBBYHY010000011.1"/>
</dbReference>
<accession>A0ABU9JRI9</accession>
<keyword evidence="3" id="KW-0812">Transmembrane</keyword>
<protein>
    <submittedName>
        <fullName evidence="6">Host specificity factor TipJ family phage tail protein</fullName>
    </submittedName>
</protein>
<keyword evidence="7" id="KW-1185">Reference proteome</keyword>
<dbReference type="NCBIfam" id="NF040662">
    <property type="entry name" value="attach_TipJ_rel"/>
    <property type="match status" value="1"/>
</dbReference>
<comment type="caution">
    <text evidence="6">The sequence shown here is derived from an EMBL/GenBank/DDBJ whole genome shotgun (WGS) entry which is preliminary data.</text>
</comment>
<keyword evidence="3" id="KW-1133">Transmembrane helix</keyword>
<keyword evidence="1" id="KW-0378">Hydrolase</keyword>
<gene>
    <name evidence="6" type="ORF">AAE039_17995</name>
</gene>
<name>A0ABU9JRI9_9GAMM</name>
<sequence>MAELNALSACPPSLVVTPHPVTLEGQQRIAAEMLPRETLGHFLARTVPDYGSDAWEVRINGVRVPHQIIDKVRPKGGTVIEVRGTVGRTALLIVAMVALTIFTAGVGTAMVAAGYSAMAAGMAQAAIYAVGSLLINKVLGPKKPKQYESDAATVYTIGSARNQARPYEPLPLVLGSIRIAPDIASQPYSFYESNDQFMAMVLTPGINVARVDAMFNGEALLSTFEGVQVWHSGFPRMPEEKIPLYSNVDTLAGGALTAEKGTPSAWVQRTSSPSTIRLQLDFDYMLFDTTSKGKPKDNQETIQVQYRTVGATDWRVFGNFALISQSQKQQRRTYALDVEPGQYEVRARIAGRNTDGSGATSDFTWSTLKSIQTDTASYAGIPRIGIRIKATGQLNGAPDELRCVAYAAPIPVWKGNQWITEESSNPGAQILAYARGIRDPAGNLIAGLGLLDAQIDIAALQAFMLHCAASKYTYDNVIRDTRSHDDVLQAIALAGFGNVTWAAGRLSVVWAADEQPLSGVVNMATIKKGQFQIDYTLANAADGIEFTYVDRSDWSSKTLRVTAPGVQTMLNPAQVSGEGITTEEHAAKMARYHLAQSLYQYKDISFSTDIEHLSYRRMSVLALQHDLTQWGFGGRLVSATRDGSTVVLTLDDQVRAPATGNSFIGLRIPGELVYRVFRVATFAGETDQIRLADPWPADAPLPGNTDENPAHDTIWIFDFKQTPGYRVRVVGIEPESDLKGASVSVVPEGPEFWRYVESGQYIPAPNGSLLKTRPVASNLRITEQQVVQGDTVFTELSASFDVSGPVGETIVLSDLDRNSELEQVATTRTRTATWRIPQAGVYPITVRPYSPEGNAGVAVTAMYATRGADVPPVLVDVFDVAEISGGVRRYTWGFLNETVQSADFAGVEIRYSPGKVAAPAWDQMTPLGDDGYHVAAFEAVLPPAGEWTFACRSRNTSGALSETSRVVQKTLRANLGEVIGDLVEDLDDQTRKLVEQQRQLDKETVDRILADASEAAARARELGVVNAKLVSEAQTRANQIGQAMDAVAAEGQARATGLLNEKLERQAAVTAESDARQSDVESLSRALSEVAAGSGTQFDSKTIWHFTTTVEGWGSNGGAPALNDGWLRPTNNSASYAQSPAGLGIDGNAYRFIKLRMRRTGNPVWLGLVRWTTEADQAWNDGKSTTIAPPAFDAAGVATVDISDIPWSGPSPIRQVRIALTRGQTINDYVEYDYIAIGRPAPGASVALVQEERQARVTALAAEASERNTLAVQMRGNYTGSDLSQAQGFVGDERTARVAADSSQVQRITTMEARMPAGIGGLATSASVTTLQDAMVAADQANAQATTKVSSDLRAALSRSLNLVINGDLVNDLAGWQVAGGQQGTWTVSATEGRGGGKCLKGTSIPFGVATSAQANLNEGIEVKVGRRYRLRAWVKVSADYVGDIDNSKIRVGAVRTDGTEVLLWSRVYNAGWTNWTVVENVFTIAEGTVRFRLSAGIRNTAGYVLVDDFELVDVTDEEQIAATASGLSSLTTRTGIIEGTQNAQATLIGQVQSGLAQTNGNVTAAQQAAQAAADAAGAKGKVIYGSALPAATDRLPQNLWIDSTGNSNTPKRWNGTAWAAVSDKVATDAAAAAAAAQQTANAAQSQASANAGALSTLDTKVTQQGAALTSLGQAITTVNAELDGLRTLGDNLIPNSNFSAGLQWWSLQAPFPVWSETAGDSRPGVTMTRTTSSNPALGAMDAQWIPNRGARRYRAIVRAMGVSGAMNLMVRLQRQNRETLAVGYSDKQLTLASSFATYAVDFDGVDATIGAVRLWVYNYPNNAVVRVDSVELYDITDQLAAEANAAATSTLSGKVTSLEGTTTAQGEAITSVNAAIAATQAAGPNIVIDAGFEGFASEQIIHTLAAAGEFRAKAGNAGSSCFEGTRVGLLRRTVAPSTGNTDAYFGPSISVVTGRTYFIEAVVRNNSFFSGVAPGAAVFRFGLSVLTSGNARAWHAGVENRRLDALSQWTRVSAYVTVTTPNARSAQLWVSIPGSMPTGGLTDQNVGVLVDNVIWQDVTDAYGAKTTADAAATGLSALTTTVTQQGGQITALGQQVNQVGASVAGKADTQVVQTLTAMVKDTMTGGGNLLSNTLFKDGRRGWGWWNSGNGTWNELGLVAGPEWAPPGLAHFGGFAPSNLALDTQFWAGDEQPVPVVAGKRYCFSAYINCHRVGLALLISFRDANGNTVGEQSSGPADATNITPPITLERLKRLTVAMVAPAGAVSARVGYYLRGLGLSNNEGNYFWIFQPMLEEMREGQTGPSPYSAGGGETLAGYSLYVTADGLTGGMVTKNDGKVVDMKILANVLQILSPNQPEGIEMRDGYIRVWKGNSQRIIGTGFGSGDLMDYFGPNVGAGAANKQNATVWMDVNGNAYFGGTLSAGIWKNANRTDSTAPYPYVEVGPFPAHGKQRLVVASFSTSSPTYTTWYDGRSWNNEPPPPSISTTTVLRLRRNAGGGLQLVSQQAFQAYSVLEANIYHDRDAGIPQLPNGGWQQMYFFACDGSFTATEPGSTFQNFVYEAAITAQGIGQIGRQSMSVVSTEEP</sequence>
<evidence type="ECO:0000313" key="7">
    <source>
        <dbReference type="Proteomes" id="UP001455088"/>
    </source>
</evidence>
<feature type="transmembrane region" description="Helical" evidence="3">
    <location>
        <begin position="90"/>
        <end position="115"/>
    </location>
</feature>
<evidence type="ECO:0000313" key="6">
    <source>
        <dbReference type="EMBL" id="MEL3955454.1"/>
    </source>
</evidence>
<feature type="domain" description="Tip attachment protein J HDII-ins2" evidence="5">
    <location>
        <begin position="264"/>
        <end position="372"/>
    </location>
</feature>
<proteinExistence type="predicted"/>
<organism evidence="6 7">
    <name type="scientific">Stenotrophomonas bentonitica</name>
    <dbReference type="NCBI Taxonomy" id="1450134"/>
    <lineage>
        <taxon>Bacteria</taxon>
        <taxon>Pseudomonadati</taxon>
        <taxon>Pseudomonadota</taxon>
        <taxon>Gammaproteobacteria</taxon>
        <taxon>Lysobacterales</taxon>
        <taxon>Lysobacteraceae</taxon>
        <taxon>Stenotrophomonas</taxon>
    </lineage>
</organism>
<dbReference type="Gene3D" id="2.60.120.260">
    <property type="entry name" value="Galactose-binding domain-like"/>
    <property type="match status" value="2"/>
</dbReference>
<evidence type="ECO:0000259" key="4">
    <source>
        <dbReference type="Pfam" id="PF02018"/>
    </source>
</evidence>
<dbReference type="Pfam" id="PF24801">
    <property type="entry name" value="FNIII-A_GpJ"/>
    <property type="match status" value="1"/>
</dbReference>
<evidence type="ECO:0000259" key="5">
    <source>
        <dbReference type="Pfam" id="PF24801"/>
    </source>
</evidence>
<dbReference type="EMBL" id="JBBYHY010000011">
    <property type="protein sequence ID" value="MEL3955454.1"/>
    <property type="molecule type" value="Genomic_DNA"/>
</dbReference>
<feature type="coiled-coil region" evidence="2">
    <location>
        <begin position="979"/>
        <end position="1006"/>
    </location>
</feature>
<keyword evidence="3" id="KW-0472">Membrane</keyword>
<reference evidence="6 7" key="1">
    <citation type="submission" date="2024-04" db="EMBL/GenBank/DDBJ databases">
        <title>Bacterial endophytes with biocontrol capabilities against important plant pathogens.</title>
        <authorList>
            <person name="Alayande K.A."/>
        </authorList>
    </citation>
    <scope>NUCLEOTIDE SEQUENCE [LARGE SCALE GENOMIC DNA]</scope>
    <source>
        <strain evidence="6 7">KV22</strain>
    </source>
</reference>